<name>A0ABN8PN18_9CNID</name>
<comment type="subcellular location">
    <subcellularLocation>
        <location evidence="2">Cytoplasmic vesicle</location>
        <location evidence="2">Secretory vesicle</location>
        <location evidence="2">Synaptic vesicle membrane</location>
        <topology evidence="2">Multi-pass membrane protein</topology>
    </subcellularLocation>
    <subcellularLocation>
        <location evidence="1">Early endosome membrane</location>
    </subcellularLocation>
</comment>
<evidence type="ECO:0000256" key="1">
    <source>
        <dbReference type="ARBA" id="ARBA00004146"/>
    </source>
</evidence>
<sequence length="301" mass="33500">MNPPPWRRNESLKQISDNESNFMDLEENLNSLLQSELTAKGGRRKFTFVAEFSLDKNELKKENEGNTPCVSVMDEKMSKDRTKRKLPEGTRKRWTKAAVWVTVICILLSFSFTIASFVSSGEYDSSSALALAFDAANALLCSLVLLWRFHGTENGSLGQMRERITCLTFAASFILCGMLTTGLSLKRIIARLHPKKSFCLAAILSTGCTLYFLLSALQFWIAKKLRSSAMLGSSFDSGLSAALMFGLLISDCTYVFAHTDLWYLDHSMAIIVSLVSVLAGVQILVEVLVYKALPLDVFSKR</sequence>
<feature type="transmembrane region" description="Helical" evidence="11">
    <location>
        <begin position="129"/>
        <end position="147"/>
    </location>
</feature>
<evidence type="ECO:0000256" key="3">
    <source>
        <dbReference type="ARBA" id="ARBA00008731"/>
    </source>
</evidence>
<evidence type="ECO:0000256" key="5">
    <source>
        <dbReference type="ARBA" id="ARBA00022753"/>
    </source>
</evidence>
<keyword evidence="13" id="KW-1185">Reference proteome</keyword>
<evidence type="ECO:0000256" key="9">
    <source>
        <dbReference type="ARBA" id="ARBA00023136"/>
    </source>
</evidence>
<keyword evidence="6" id="KW-0862">Zinc</keyword>
<keyword evidence="9 11" id="KW-0472">Membrane</keyword>
<keyword evidence="7 11" id="KW-1133">Transmembrane helix</keyword>
<feature type="transmembrane region" description="Helical" evidence="11">
    <location>
        <begin position="97"/>
        <end position="117"/>
    </location>
</feature>
<evidence type="ECO:0000256" key="11">
    <source>
        <dbReference type="SAM" id="Phobius"/>
    </source>
</evidence>
<dbReference type="SUPFAM" id="SSF161111">
    <property type="entry name" value="Cation efflux protein transmembrane domain-like"/>
    <property type="match status" value="1"/>
</dbReference>
<proteinExistence type="inferred from homology"/>
<evidence type="ECO:0000256" key="8">
    <source>
        <dbReference type="ARBA" id="ARBA00023018"/>
    </source>
</evidence>
<organism evidence="12 13">
    <name type="scientific">Porites lobata</name>
    <dbReference type="NCBI Taxonomy" id="104759"/>
    <lineage>
        <taxon>Eukaryota</taxon>
        <taxon>Metazoa</taxon>
        <taxon>Cnidaria</taxon>
        <taxon>Anthozoa</taxon>
        <taxon>Hexacorallia</taxon>
        <taxon>Scleractinia</taxon>
        <taxon>Fungiina</taxon>
        <taxon>Poritidae</taxon>
        <taxon>Porites</taxon>
    </lineage>
</organism>
<accession>A0ABN8PN18</accession>
<comment type="caution">
    <text evidence="12">The sequence shown here is derived from an EMBL/GenBank/DDBJ whole genome shotgun (WGS) entry which is preliminary data.</text>
</comment>
<evidence type="ECO:0000256" key="7">
    <source>
        <dbReference type="ARBA" id="ARBA00022989"/>
    </source>
</evidence>
<reference evidence="12 13" key="1">
    <citation type="submission" date="2022-05" db="EMBL/GenBank/DDBJ databases">
        <authorList>
            <consortium name="Genoscope - CEA"/>
            <person name="William W."/>
        </authorList>
    </citation>
    <scope>NUCLEOTIDE SEQUENCE [LARGE SCALE GENOMIC DNA]</scope>
</reference>
<evidence type="ECO:0000313" key="12">
    <source>
        <dbReference type="EMBL" id="CAH3146964.1"/>
    </source>
</evidence>
<keyword evidence="5" id="KW-0967">Endosome</keyword>
<gene>
    <name evidence="12" type="ORF">PLOB_00046030</name>
</gene>
<evidence type="ECO:0000256" key="6">
    <source>
        <dbReference type="ARBA" id="ARBA00022833"/>
    </source>
</evidence>
<evidence type="ECO:0008006" key="14">
    <source>
        <dbReference type="Google" id="ProtNLM"/>
    </source>
</evidence>
<feature type="transmembrane region" description="Helical" evidence="11">
    <location>
        <begin position="197"/>
        <end position="221"/>
    </location>
</feature>
<dbReference type="InterPro" id="IPR026765">
    <property type="entry name" value="Tmem163"/>
</dbReference>
<dbReference type="PANTHER" id="PTHR31937:SF2">
    <property type="entry name" value="TRANSMEMBRANE PROTEIN 163"/>
    <property type="match status" value="1"/>
</dbReference>
<keyword evidence="10" id="KW-0968">Cytoplasmic vesicle</keyword>
<keyword evidence="8" id="KW-0770">Synapse</keyword>
<evidence type="ECO:0000256" key="2">
    <source>
        <dbReference type="ARBA" id="ARBA00004644"/>
    </source>
</evidence>
<feature type="transmembrane region" description="Helical" evidence="11">
    <location>
        <begin position="167"/>
        <end position="185"/>
    </location>
</feature>
<evidence type="ECO:0000313" key="13">
    <source>
        <dbReference type="Proteomes" id="UP001159405"/>
    </source>
</evidence>
<dbReference type="InterPro" id="IPR027469">
    <property type="entry name" value="Cation_efflux_TMD_sf"/>
</dbReference>
<dbReference type="EMBL" id="CALNXK010000080">
    <property type="protein sequence ID" value="CAH3146964.1"/>
    <property type="molecule type" value="Genomic_DNA"/>
</dbReference>
<evidence type="ECO:0000256" key="4">
    <source>
        <dbReference type="ARBA" id="ARBA00022692"/>
    </source>
</evidence>
<evidence type="ECO:0000256" key="10">
    <source>
        <dbReference type="ARBA" id="ARBA00023329"/>
    </source>
</evidence>
<keyword evidence="4 11" id="KW-0812">Transmembrane</keyword>
<dbReference type="Proteomes" id="UP001159405">
    <property type="component" value="Unassembled WGS sequence"/>
</dbReference>
<feature type="transmembrane region" description="Helical" evidence="11">
    <location>
        <begin position="269"/>
        <end position="293"/>
    </location>
</feature>
<feature type="transmembrane region" description="Helical" evidence="11">
    <location>
        <begin position="241"/>
        <end position="257"/>
    </location>
</feature>
<dbReference type="Gene3D" id="1.20.1510.10">
    <property type="entry name" value="Cation efflux protein transmembrane domain"/>
    <property type="match status" value="1"/>
</dbReference>
<dbReference type="PANTHER" id="PTHR31937">
    <property type="entry name" value="TRANSMEMBRANE PROTEIN 163"/>
    <property type="match status" value="1"/>
</dbReference>
<comment type="similarity">
    <text evidence="3">Belongs to the TMEM163 family.</text>
</comment>
<protein>
    <recommendedName>
        <fullName evidence="14">Transmembrane protein 163</fullName>
    </recommendedName>
</protein>